<sequence length="188" mass="21776">MKRFLIPTWLYLLFLMSCSTASDPEPATALKDKKYTIDSLINKDRKLIVMAKVRGQDAIGAMPKDPAQVEVVYNILKDKNGRIVYISEMPKSPNDDWFIACKSYFDENGNLFAFQRQNNFFNSECTKGAALENLQRFYNDKFDVLDSVYTLTDSYKKDLTEAPCKFPYNFPYKIYKNVDEYRGTVKGL</sequence>
<comment type="caution">
    <text evidence="2">The sequence shown here is derived from an EMBL/GenBank/DDBJ whole genome shotgun (WGS) entry which is preliminary data.</text>
</comment>
<dbReference type="PROSITE" id="PS51257">
    <property type="entry name" value="PROKAR_LIPOPROTEIN"/>
    <property type="match status" value="1"/>
</dbReference>
<evidence type="ECO:0000313" key="3">
    <source>
        <dbReference type="Proteomes" id="UP001597387"/>
    </source>
</evidence>
<feature type="signal peptide" evidence="1">
    <location>
        <begin position="1"/>
        <end position="21"/>
    </location>
</feature>
<evidence type="ECO:0000313" key="2">
    <source>
        <dbReference type="EMBL" id="MFD2164333.1"/>
    </source>
</evidence>
<keyword evidence="3" id="KW-1185">Reference proteome</keyword>
<keyword evidence="1" id="KW-0732">Signal</keyword>
<feature type="chain" id="PRO_5045379701" description="Lipoprotein" evidence="1">
    <location>
        <begin position="22"/>
        <end position="188"/>
    </location>
</feature>
<evidence type="ECO:0008006" key="4">
    <source>
        <dbReference type="Google" id="ProtNLM"/>
    </source>
</evidence>
<reference evidence="3" key="1">
    <citation type="journal article" date="2019" name="Int. J. Syst. Evol. Microbiol.">
        <title>The Global Catalogue of Microorganisms (GCM) 10K type strain sequencing project: providing services to taxonomists for standard genome sequencing and annotation.</title>
        <authorList>
            <consortium name="The Broad Institute Genomics Platform"/>
            <consortium name="The Broad Institute Genome Sequencing Center for Infectious Disease"/>
            <person name="Wu L."/>
            <person name="Ma J."/>
        </authorList>
    </citation>
    <scope>NUCLEOTIDE SEQUENCE [LARGE SCALE GENOMIC DNA]</scope>
    <source>
        <strain evidence="3">KCTC 42217</strain>
    </source>
</reference>
<protein>
    <recommendedName>
        <fullName evidence="4">Lipoprotein</fullName>
    </recommendedName>
</protein>
<evidence type="ECO:0000256" key="1">
    <source>
        <dbReference type="SAM" id="SignalP"/>
    </source>
</evidence>
<dbReference type="RefSeq" id="WP_255904090.1">
    <property type="nucleotide sequence ID" value="NZ_JAFMZO010000004.1"/>
</dbReference>
<gene>
    <name evidence="2" type="ORF">ACFSJU_18130</name>
</gene>
<dbReference type="Proteomes" id="UP001597387">
    <property type="component" value="Unassembled WGS sequence"/>
</dbReference>
<accession>A0ABW4ZQC5</accession>
<dbReference type="EMBL" id="JBHUHZ010000003">
    <property type="protein sequence ID" value="MFD2164333.1"/>
    <property type="molecule type" value="Genomic_DNA"/>
</dbReference>
<proteinExistence type="predicted"/>
<organism evidence="2 3">
    <name type="scientific">Paradesertivirga mongoliensis</name>
    <dbReference type="NCBI Taxonomy" id="2100740"/>
    <lineage>
        <taxon>Bacteria</taxon>
        <taxon>Pseudomonadati</taxon>
        <taxon>Bacteroidota</taxon>
        <taxon>Sphingobacteriia</taxon>
        <taxon>Sphingobacteriales</taxon>
        <taxon>Sphingobacteriaceae</taxon>
        <taxon>Paradesertivirga</taxon>
    </lineage>
</organism>
<name>A0ABW4ZQC5_9SPHI</name>